<gene>
    <name evidence="2" type="ORF">GCM10022252_14000</name>
</gene>
<dbReference type="Proteomes" id="UP001501251">
    <property type="component" value="Unassembled WGS sequence"/>
</dbReference>
<keyword evidence="3" id="KW-1185">Reference proteome</keyword>
<feature type="compositionally biased region" description="Low complexity" evidence="1">
    <location>
        <begin position="16"/>
        <end position="27"/>
    </location>
</feature>
<protein>
    <submittedName>
        <fullName evidence="2">Uncharacterized protein</fullName>
    </submittedName>
</protein>
<organism evidence="2 3">
    <name type="scientific">Streptosporangium oxazolinicum</name>
    <dbReference type="NCBI Taxonomy" id="909287"/>
    <lineage>
        <taxon>Bacteria</taxon>
        <taxon>Bacillati</taxon>
        <taxon>Actinomycetota</taxon>
        <taxon>Actinomycetes</taxon>
        <taxon>Streptosporangiales</taxon>
        <taxon>Streptosporangiaceae</taxon>
        <taxon>Streptosporangium</taxon>
    </lineage>
</organism>
<evidence type="ECO:0000256" key="1">
    <source>
        <dbReference type="SAM" id="MobiDB-lite"/>
    </source>
</evidence>
<accession>A0ABP8AIY0</accession>
<evidence type="ECO:0000313" key="2">
    <source>
        <dbReference type="EMBL" id="GAA4184700.1"/>
    </source>
</evidence>
<evidence type="ECO:0000313" key="3">
    <source>
        <dbReference type="Proteomes" id="UP001501251"/>
    </source>
</evidence>
<name>A0ABP8AIY0_9ACTN</name>
<comment type="caution">
    <text evidence="2">The sequence shown here is derived from an EMBL/GenBank/DDBJ whole genome shotgun (WGS) entry which is preliminary data.</text>
</comment>
<sequence length="83" mass="8364">MPVELSDADGGDTHDPPATLTAPAAPVKAPPPAKNGRGRAHHGYVWSRARLIPASAPGGPRVIRAAAPPTGGPPGRPGRRAGR</sequence>
<reference evidence="3" key="1">
    <citation type="journal article" date="2019" name="Int. J. Syst. Evol. Microbiol.">
        <title>The Global Catalogue of Microorganisms (GCM) 10K type strain sequencing project: providing services to taxonomists for standard genome sequencing and annotation.</title>
        <authorList>
            <consortium name="The Broad Institute Genomics Platform"/>
            <consortium name="The Broad Institute Genome Sequencing Center for Infectious Disease"/>
            <person name="Wu L."/>
            <person name="Ma J."/>
        </authorList>
    </citation>
    <scope>NUCLEOTIDE SEQUENCE [LARGE SCALE GENOMIC DNA]</scope>
    <source>
        <strain evidence="3">JCM 17388</strain>
    </source>
</reference>
<dbReference type="EMBL" id="BAABAQ010000002">
    <property type="protein sequence ID" value="GAA4184700.1"/>
    <property type="molecule type" value="Genomic_DNA"/>
</dbReference>
<feature type="region of interest" description="Disordered" evidence="1">
    <location>
        <begin position="54"/>
        <end position="83"/>
    </location>
</feature>
<feature type="region of interest" description="Disordered" evidence="1">
    <location>
        <begin position="1"/>
        <end position="40"/>
    </location>
</feature>
<proteinExistence type="predicted"/>
<feature type="compositionally biased region" description="Acidic residues" evidence="1">
    <location>
        <begin position="1"/>
        <end position="10"/>
    </location>
</feature>